<feature type="compositionally biased region" description="Basic and acidic residues" evidence="7">
    <location>
        <begin position="792"/>
        <end position="817"/>
    </location>
</feature>
<evidence type="ECO:0000256" key="1">
    <source>
        <dbReference type="ARBA" id="ARBA00005234"/>
    </source>
</evidence>
<dbReference type="Proteomes" id="UP000290289">
    <property type="component" value="Chromosome 10"/>
</dbReference>
<feature type="compositionally biased region" description="Polar residues" evidence="7">
    <location>
        <begin position="93"/>
        <end position="105"/>
    </location>
</feature>
<reference evidence="9 10" key="1">
    <citation type="submission" date="2018-10" db="EMBL/GenBank/DDBJ databases">
        <title>A high-quality apple genome assembly.</title>
        <authorList>
            <person name="Hu J."/>
        </authorList>
    </citation>
    <scope>NUCLEOTIDE SEQUENCE [LARGE SCALE GENOMIC DNA]</scope>
    <source>
        <strain evidence="10">cv. HFTH1</strain>
        <tissue evidence="9">Young leaf</tissue>
    </source>
</reference>
<evidence type="ECO:0000256" key="4">
    <source>
        <dbReference type="ARBA" id="ARBA00022801"/>
    </source>
</evidence>
<comment type="caution">
    <text evidence="9">The sequence shown here is derived from an EMBL/GenBank/DDBJ whole genome shotgun (WGS) entry which is preliminary data.</text>
</comment>
<evidence type="ECO:0000256" key="3">
    <source>
        <dbReference type="ARBA" id="ARBA00022786"/>
    </source>
</evidence>
<keyword evidence="5" id="KW-0788">Thiol protease</keyword>
<feature type="region of interest" description="Disordered" evidence="7">
    <location>
        <begin position="152"/>
        <end position="180"/>
    </location>
</feature>
<dbReference type="PROSITE" id="PS50600">
    <property type="entry name" value="ULP_PROTEASE"/>
    <property type="match status" value="1"/>
</dbReference>
<keyword evidence="10" id="KW-1185">Reference proteome</keyword>
<dbReference type="Gene3D" id="1.10.418.20">
    <property type="match status" value="1"/>
</dbReference>
<dbReference type="PANTHER" id="PTHR47764">
    <property type="entry name" value="UBIQUITIN-LIKE-SPECIFIC PROTEASE 2B-RELATED"/>
    <property type="match status" value="1"/>
</dbReference>
<protein>
    <recommendedName>
        <fullName evidence="8">Ubiquitin-like protease family profile domain-containing protein</fullName>
    </recommendedName>
</protein>
<evidence type="ECO:0000313" key="10">
    <source>
        <dbReference type="Proteomes" id="UP000290289"/>
    </source>
</evidence>
<dbReference type="InterPro" id="IPR038765">
    <property type="entry name" value="Papain-like_cys_pep_sf"/>
</dbReference>
<sequence>MTRRFASDLESPSKRFEAFEFSADDQVVETQSAKMMAKFRNLMKKVPSNAKNAKKKCLGSPLTKYTFLQYFAKEAKSPQKKISTVLLLDDDSGTSADRQCGSSDSFHAGTLAEDGTARRMSGSDACALSSSSNHQSKQVFIISDDNDRFEKCSSSTLAVSPSENEAPLEEQVSKPSSGGYARVEEATLNLHLESRDSRGAGNANKDSGIEQLSCSVYEPHVDKEEDTKSLDESANKPFEVSYPEGDPDAVSISKRDLELLQPEKFINDTVVDFYIQYLKSKIQPEEKHRFHFFNSFFFRKLADLDKDQSSACEGKAAFQGVHKWTRKVNVFEKDYIFIPVNYSLHWSLIVICHPGEVFVLSNYLADEKIESLSKVPCILHMDSIKGSHRGLEKLVQRYLCEEWKERHGDTSEDDYSKFLHLRFVALKLPQQENSYDCGLFLLHYVECFLEEAPVNFSPLEITKSSKFALMNDATFLSPMILSPISIKKGFIHSCPILYTKRGQIRYGGREFIVLLPSAKLTKNWFRPEEASAKRSHIKKLICEILEDHSREALNADCTDKHPSSQGMDETDKLETGMKFPEDLSSLTKKVHGNSSSSNASGIEISLLGDSPPVQVASRVMSLMSPIEEVDDSDDQIADSGVNVEDRQQGTGLASKSLPKSCFEKRFRVARHIGGNVDASSSGLQNLSAVGIDENRSIMENEALNYPRKTDAPESSSENYKDYVVLDSQDEDDVQGDYKDCVVLDSQDEDSQDEDDMQGDYKDCVVLDSQDEDETQDDNEVKYFSSSLENELSFHQDPDSTQNIDREGIQTRVSREDPESGSVDQQPRKRRRIARAGRRRRLTPLLRRLHLFWPFW</sequence>
<proteinExistence type="inferred from homology"/>
<dbReference type="EMBL" id="RDQH01000336">
    <property type="protein sequence ID" value="RXH85376.1"/>
    <property type="molecule type" value="Genomic_DNA"/>
</dbReference>
<accession>A0A498IPV2</accession>
<dbReference type="GO" id="GO:0008234">
    <property type="term" value="F:cysteine-type peptidase activity"/>
    <property type="evidence" value="ECO:0007669"/>
    <property type="project" value="UniProtKB-KW"/>
</dbReference>
<evidence type="ECO:0000313" key="9">
    <source>
        <dbReference type="EMBL" id="RXH85376.1"/>
    </source>
</evidence>
<dbReference type="InterPro" id="IPR003653">
    <property type="entry name" value="Peptidase_C48_C"/>
</dbReference>
<name>A0A498IPV2_MALDO</name>
<keyword evidence="3" id="KW-0833">Ubl conjugation pathway</keyword>
<dbReference type="STRING" id="3750.A0A498IPV2"/>
<feature type="domain" description="Ubiquitin-like protease family profile" evidence="8">
    <location>
        <begin position="250"/>
        <end position="448"/>
    </location>
</feature>
<organism evidence="9 10">
    <name type="scientific">Malus domestica</name>
    <name type="common">Apple</name>
    <name type="synonym">Pyrus malus</name>
    <dbReference type="NCBI Taxonomy" id="3750"/>
    <lineage>
        <taxon>Eukaryota</taxon>
        <taxon>Viridiplantae</taxon>
        <taxon>Streptophyta</taxon>
        <taxon>Embryophyta</taxon>
        <taxon>Tracheophyta</taxon>
        <taxon>Spermatophyta</taxon>
        <taxon>Magnoliopsida</taxon>
        <taxon>eudicotyledons</taxon>
        <taxon>Gunneridae</taxon>
        <taxon>Pentapetalae</taxon>
        <taxon>rosids</taxon>
        <taxon>fabids</taxon>
        <taxon>Rosales</taxon>
        <taxon>Rosaceae</taxon>
        <taxon>Amygdaloideae</taxon>
        <taxon>Maleae</taxon>
        <taxon>Malus</taxon>
    </lineage>
</organism>
<evidence type="ECO:0000256" key="7">
    <source>
        <dbReference type="SAM" id="MobiDB-lite"/>
    </source>
</evidence>
<dbReference type="PANTHER" id="PTHR47764:SF14">
    <property type="entry name" value="UBIQUITIN-LIKE PROTEASE FAMILY PROFILE DOMAIN-CONTAINING PROTEIN"/>
    <property type="match status" value="1"/>
</dbReference>
<evidence type="ECO:0000256" key="2">
    <source>
        <dbReference type="ARBA" id="ARBA00022670"/>
    </source>
</evidence>
<feature type="region of interest" description="Disordered" evidence="7">
    <location>
        <begin position="221"/>
        <end position="242"/>
    </location>
</feature>
<dbReference type="SUPFAM" id="SSF54001">
    <property type="entry name" value="Cysteine proteinases"/>
    <property type="match status" value="1"/>
</dbReference>
<dbReference type="AlphaFoldDB" id="A0A498IPV2"/>
<feature type="compositionally biased region" description="Low complexity" evidence="7">
    <location>
        <begin position="122"/>
        <end position="132"/>
    </location>
</feature>
<keyword evidence="4" id="KW-0378">Hydrolase</keyword>
<dbReference type="Pfam" id="PF02902">
    <property type="entry name" value="Peptidase_C48"/>
    <property type="match status" value="1"/>
</dbReference>
<dbReference type="Gene3D" id="3.30.310.130">
    <property type="entry name" value="Ubiquitin-related"/>
    <property type="match status" value="1"/>
</dbReference>
<gene>
    <name evidence="9" type="ORF">DVH24_002474</name>
</gene>
<evidence type="ECO:0000256" key="6">
    <source>
        <dbReference type="ARBA" id="ARBA00057729"/>
    </source>
</evidence>
<feature type="region of interest" description="Disordered" evidence="7">
    <location>
        <begin position="93"/>
        <end position="139"/>
    </location>
</feature>
<dbReference type="GO" id="GO:0006508">
    <property type="term" value="P:proteolysis"/>
    <property type="evidence" value="ECO:0007669"/>
    <property type="project" value="UniProtKB-KW"/>
</dbReference>
<evidence type="ECO:0000259" key="8">
    <source>
        <dbReference type="PROSITE" id="PS50600"/>
    </source>
</evidence>
<evidence type="ECO:0000256" key="5">
    <source>
        <dbReference type="ARBA" id="ARBA00022807"/>
    </source>
</evidence>
<dbReference type="FunFam" id="3.30.310.130:FF:000006">
    <property type="entry name" value="Probable ubiquitin-like-specific protease 2B"/>
    <property type="match status" value="1"/>
</dbReference>
<keyword evidence="2" id="KW-0645">Protease</keyword>
<dbReference type="Pfam" id="PF25352">
    <property type="entry name" value="PH_ULP"/>
    <property type="match status" value="1"/>
</dbReference>
<dbReference type="InterPro" id="IPR057375">
    <property type="entry name" value="ULP2A/B_PH"/>
</dbReference>
<feature type="compositionally biased region" description="Polar residues" evidence="7">
    <location>
        <begin position="152"/>
        <end position="163"/>
    </location>
</feature>
<feature type="compositionally biased region" description="Basic and acidic residues" evidence="7">
    <location>
        <begin position="221"/>
        <end position="234"/>
    </location>
</feature>
<comment type="function">
    <text evidence="6">Protease that catalyzes two essential functions in the SUMO pathway: processing of full-length SUMOs to their mature forms and deconjugation of SUMO from targeted proteins.</text>
</comment>
<comment type="similarity">
    <text evidence="1">Belongs to the peptidase C48 family.</text>
</comment>
<feature type="region of interest" description="Disordered" evidence="7">
    <location>
        <begin position="792"/>
        <end position="830"/>
    </location>
</feature>